<reference evidence="7" key="1">
    <citation type="submission" date="2020-02" db="EMBL/GenBank/DDBJ databases">
        <authorList>
            <person name="Meier V. D."/>
        </authorList>
    </citation>
    <scope>NUCLEOTIDE SEQUENCE</scope>
    <source>
        <strain evidence="7">AVDCRST_MAG18</strain>
    </source>
</reference>
<dbReference type="SUPFAM" id="SSF50156">
    <property type="entry name" value="PDZ domain-like"/>
    <property type="match status" value="1"/>
</dbReference>
<evidence type="ECO:0000256" key="2">
    <source>
        <dbReference type="ARBA" id="ARBA00022670"/>
    </source>
</evidence>
<evidence type="ECO:0000313" key="7">
    <source>
        <dbReference type="EMBL" id="CAA9575120.1"/>
    </source>
</evidence>
<dbReference type="SMART" id="SM00228">
    <property type="entry name" value="PDZ"/>
    <property type="match status" value="1"/>
</dbReference>
<evidence type="ECO:0000256" key="4">
    <source>
        <dbReference type="SAM" id="MobiDB-lite"/>
    </source>
</evidence>
<evidence type="ECO:0000256" key="5">
    <source>
        <dbReference type="SAM" id="SignalP"/>
    </source>
</evidence>
<organism evidence="7">
    <name type="scientific">uncultured Thermomicrobiales bacterium</name>
    <dbReference type="NCBI Taxonomy" id="1645740"/>
    <lineage>
        <taxon>Bacteria</taxon>
        <taxon>Pseudomonadati</taxon>
        <taxon>Thermomicrobiota</taxon>
        <taxon>Thermomicrobia</taxon>
        <taxon>Thermomicrobiales</taxon>
        <taxon>environmental samples</taxon>
    </lineage>
</organism>
<proteinExistence type="inferred from homology"/>
<dbReference type="InterPro" id="IPR001940">
    <property type="entry name" value="Peptidase_S1C"/>
</dbReference>
<protein>
    <submittedName>
        <fullName evidence="7">HtrA protease/chaperone protein</fullName>
    </submittedName>
</protein>
<dbReference type="Gene3D" id="2.40.10.10">
    <property type="entry name" value="Trypsin-like serine proteases"/>
    <property type="match status" value="2"/>
</dbReference>
<accession>A0A6J4VFQ8</accession>
<dbReference type="EMBL" id="CADCWN010000188">
    <property type="protein sequence ID" value="CAA9575120.1"/>
    <property type="molecule type" value="Genomic_DNA"/>
</dbReference>
<evidence type="ECO:0000259" key="6">
    <source>
        <dbReference type="SMART" id="SM00228"/>
    </source>
</evidence>
<dbReference type="InterPro" id="IPR043504">
    <property type="entry name" value="Peptidase_S1_PA_chymotrypsin"/>
</dbReference>
<dbReference type="PANTHER" id="PTHR43343">
    <property type="entry name" value="PEPTIDASE S12"/>
    <property type="match status" value="1"/>
</dbReference>
<keyword evidence="5" id="KW-0732">Signal</keyword>
<dbReference type="SUPFAM" id="SSF50494">
    <property type="entry name" value="Trypsin-like serine proteases"/>
    <property type="match status" value="1"/>
</dbReference>
<evidence type="ECO:0000256" key="1">
    <source>
        <dbReference type="ARBA" id="ARBA00010541"/>
    </source>
</evidence>
<name>A0A6J4VFQ8_9BACT</name>
<dbReference type="Gene3D" id="2.30.42.10">
    <property type="match status" value="1"/>
</dbReference>
<dbReference type="AlphaFoldDB" id="A0A6J4VFQ8"/>
<dbReference type="CDD" id="cd06779">
    <property type="entry name" value="cpPDZ_Deg_HtrA-like"/>
    <property type="match status" value="1"/>
</dbReference>
<dbReference type="GO" id="GO:0004252">
    <property type="term" value="F:serine-type endopeptidase activity"/>
    <property type="evidence" value="ECO:0007669"/>
    <property type="project" value="InterPro"/>
</dbReference>
<dbReference type="GO" id="GO:0006508">
    <property type="term" value="P:proteolysis"/>
    <property type="evidence" value="ECO:0007669"/>
    <property type="project" value="UniProtKB-KW"/>
</dbReference>
<feature type="region of interest" description="Disordered" evidence="4">
    <location>
        <begin position="50"/>
        <end position="74"/>
    </location>
</feature>
<feature type="domain" description="PDZ" evidence="6">
    <location>
        <begin position="286"/>
        <end position="368"/>
    </location>
</feature>
<dbReference type="InterPro" id="IPR036034">
    <property type="entry name" value="PDZ_sf"/>
</dbReference>
<dbReference type="InterPro" id="IPR009003">
    <property type="entry name" value="Peptidase_S1_PA"/>
</dbReference>
<keyword evidence="2 7" id="KW-0645">Protease</keyword>
<dbReference type="PRINTS" id="PR00834">
    <property type="entry name" value="PROTEASES2C"/>
</dbReference>
<dbReference type="InterPro" id="IPR051201">
    <property type="entry name" value="Chloro_Bact_Ser_Proteases"/>
</dbReference>
<feature type="compositionally biased region" description="Pro residues" evidence="4">
    <location>
        <begin position="53"/>
        <end position="69"/>
    </location>
</feature>
<feature type="signal peptide" evidence="5">
    <location>
        <begin position="1"/>
        <end position="31"/>
    </location>
</feature>
<dbReference type="PROSITE" id="PS51257">
    <property type="entry name" value="PROKAR_LIPOPROTEIN"/>
    <property type="match status" value="1"/>
</dbReference>
<comment type="similarity">
    <text evidence="1">Belongs to the peptidase S1C family.</text>
</comment>
<evidence type="ECO:0000256" key="3">
    <source>
        <dbReference type="ARBA" id="ARBA00022801"/>
    </source>
</evidence>
<dbReference type="Pfam" id="PF13365">
    <property type="entry name" value="Trypsin_2"/>
    <property type="match status" value="1"/>
</dbReference>
<keyword evidence="3" id="KW-0378">Hydrolase</keyword>
<dbReference type="Pfam" id="PF13180">
    <property type="entry name" value="PDZ_2"/>
    <property type="match status" value="1"/>
</dbReference>
<feature type="chain" id="PRO_5027047657" evidence="5">
    <location>
        <begin position="32"/>
        <end position="382"/>
    </location>
</feature>
<gene>
    <name evidence="7" type="ORF">AVDCRST_MAG18-2456</name>
</gene>
<sequence>MLWRRRPKMMMLALALVGLLALAGCSLPGQATVQTATPAPIVPPTATVTPTATPIPPTPTATPIPPTPTPSAATPREIYRKVSPAVVTIVTRVVRGNQRGTGFGTGVIFDRQGHILTNNHVVEGGQQYEVILADGVRRPATVVGTDPATDLAVMKMDGGVPGIAAFGDSSRLEPGQPVVAIGSALGEFTNTVTTGIVSGLHRDLEREDGTILEGLIQTDAAINPGNSGGPLLNDQSEVIGINTAVIRQSGQGRTGSVAEGIGFSVPSNVAKVVSERIVAEGTIARPGLGIKTMPVTPGMAAQENLAVQEGALIIDLLVGGPAATAGIQRQDVIVSIDNKAINKDVSYNTLLLGYRPGATATMTIARGQDRFSVQVTFGEADQ</sequence>
<dbReference type="InterPro" id="IPR001478">
    <property type="entry name" value="PDZ"/>
</dbReference>
<dbReference type="PANTHER" id="PTHR43343:SF3">
    <property type="entry name" value="PROTEASE DO-LIKE 8, CHLOROPLASTIC"/>
    <property type="match status" value="1"/>
</dbReference>